<dbReference type="AlphaFoldDB" id="A0A3B0T2R0"/>
<reference evidence="1" key="1">
    <citation type="submission" date="2018-06" db="EMBL/GenBank/DDBJ databases">
        <authorList>
            <person name="Zhirakovskaya E."/>
        </authorList>
    </citation>
    <scope>NUCLEOTIDE SEQUENCE</scope>
</reference>
<proteinExistence type="predicted"/>
<sequence length="107" mass="11445">MSKLTKKLTKQCGRFLEPGETIEASVFTSAPGHYTAFLAGGLVGAWINKRIQANRGGVVNGISVEPTGTALLFPGGEMFLSTTSRGDLIVWKRSSLGRYTGIRARVS</sequence>
<organism evidence="1">
    <name type="scientific">hydrothermal vent metagenome</name>
    <dbReference type="NCBI Taxonomy" id="652676"/>
    <lineage>
        <taxon>unclassified sequences</taxon>
        <taxon>metagenomes</taxon>
        <taxon>ecological metagenomes</taxon>
    </lineage>
</organism>
<dbReference type="EMBL" id="UOEK01000250">
    <property type="protein sequence ID" value="VAW03104.1"/>
    <property type="molecule type" value="Genomic_DNA"/>
</dbReference>
<evidence type="ECO:0000313" key="1">
    <source>
        <dbReference type="EMBL" id="VAW03104.1"/>
    </source>
</evidence>
<protein>
    <submittedName>
        <fullName evidence="1">Uncharacterized protein</fullName>
    </submittedName>
</protein>
<feature type="non-terminal residue" evidence="1">
    <location>
        <position position="107"/>
    </location>
</feature>
<name>A0A3B0T2R0_9ZZZZ</name>
<gene>
    <name evidence="1" type="ORF">MNBD_ACTINO02-2746</name>
</gene>
<accession>A0A3B0T2R0</accession>